<reference evidence="1 2" key="1">
    <citation type="submission" date="2022-12" db="EMBL/GenBank/DDBJ databases">
        <title>Chromosome-level genome of Tegillarca granosa.</title>
        <authorList>
            <person name="Kim J."/>
        </authorList>
    </citation>
    <scope>NUCLEOTIDE SEQUENCE [LARGE SCALE GENOMIC DNA]</scope>
    <source>
        <strain evidence="1">Teg-2019</strain>
        <tissue evidence="1">Adductor muscle</tissue>
    </source>
</reference>
<comment type="caution">
    <text evidence="1">The sequence shown here is derived from an EMBL/GenBank/DDBJ whole genome shotgun (WGS) entry which is preliminary data.</text>
</comment>
<evidence type="ECO:0000313" key="1">
    <source>
        <dbReference type="EMBL" id="KAJ8316483.1"/>
    </source>
</evidence>
<proteinExistence type="predicted"/>
<evidence type="ECO:0000313" key="2">
    <source>
        <dbReference type="Proteomes" id="UP001217089"/>
    </source>
</evidence>
<protein>
    <submittedName>
        <fullName evidence="1">Uncharacterized protein</fullName>
    </submittedName>
</protein>
<organism evidence="1 2">
    <name type="scientific">Tegillarca granosa</name>
    <name type="common">Malaysian cockle</name>
    <name type="synonym">Anadara granosa</name>
    <dbReference type="NCBI Taxonomy" id="220873"/>
    <lineage>
        <taxon>Eukaryota</taxon>
        <taxon>Metazoa</taxon>
        <taxon>Spiralia</taxon>
        <taxon>Lophotrochozoa</taxon>
        <taxon>Mollusca</taxon>
        <taxon>Bivalvia</taxon>
        <taxon>Autobranchia</taxon>
        <taxon>Pteriomorphia</taxon>
        <taxon>Arcoida</taxon>
        <taxon>Arcoidea</taxon>
        <taxon>Arcidae</taxon>
        <taxon>Tegillarca</taxon>
    </lineage>
</organism>
<gene>
    <name evidence="1" type="ORF">KUTeg_006497</name>
</gene>
<dbReference type="Proteomes" id="UP001217089">
    <property type="component" value="Unassembled WGS sequence"/>
</dbReference>
<keyword evidence="2" id="KW-1185">Reference proteome</keyword>
<accession>A0ABQ9FL75</accession>
<dbReference type="EMBL" id="JARBDR010000328">
    <property type="protein sequence ID" value="KAJ8316483.1"/>
    <property type="molecule type" value="Genomic_DNA"/>
</dbReference>
<sequence length="110" mass="12655">MNGKIHGLIKSEVEYNLKMTSMQLMVTFKRTASSILQSFYDRPKYQDDEAEKTRCYTTFRLNGIGKRPALKKIKGSPYLKEQANILPVCHDFAFVSSNTMFMSLSTFLAR</sequence>
<name>A0ABQ9FL75_TEGGR</name>